<gene>
    <name evidence="1" type="ORF">SDC9_94337</name>
</gene>
<evidence type="ECO:0000313" key="1">
    <source>
        <dbReference type="EMBL" id="MPM47626.1"/>
    </source>
</evidence>
<proteinExistence type="predicted"/>
<sequence>MAGRTFHCLFTAFDGQPQSSLTVRALAETCHFDFLEPSEKQLQLFLVRLPPLEEFAVFLRAFIDFFRINPEQSPKNQNLRYENQNTKIYRCTQEIQHHPRNDQRIVKLICAVSPAHKIHYFSFQFFQLAIPLVLRLPVPRTEKTIQQQALLFYYSTALGSKRLRITEYGQMIYVNMRWILSQRAGVTVLKKILYVRSVCLHISFRNSELGGAVIQLKELLQMNGGISWVYATFSKKVLKKRLGLLPALQKMQTTALAEYCFRHAGEAVHCSRITALSRKLRSTLSRKIPSANRSEVLRM</sequence>
<protein>
    <submittedName>
        <fullName evidence="1">Uncharacterized protein</fullName>
    </submittedName>
</protein>
<dbReference type="AlphaFoldDB" id="A0A645A3W1"/>
<organism evidence="1">
    <name type="scientific">bioreactor metagenome</name>
    <dbReference type="NCBI Taxonomy" id="1076179"/>
    <lineage>
        <taxon>unclassified sequences</taxon>
        <taxon>metagenomes</taxon>
        <taxon>ecological metagenomes</taxon>
    </lineage>
</organism>
<name>A0A645A3W1_9ZZZZ</name>
<accession>A0A645A3W1</accession>
<dbReference type="EMBL" id="VSSQ01011751">
    <property type="protein sequence ID" value="MPM47626.1"/>
    <property type="molecule type" value="Genomic_DNA"/>
</dbReference>
<reference evidence="1" key="1">
    <citation type="submission" date="2019-08" db="EMBL/GenBank/DDBJ databases">
        <authorList>
            <person name="Kucharzyk K."/>
            <person name="Murdoch R.W."/>
            <person name="Higgins S."/>
            <person name="Loffler F."/>
        </authorList>
    </citation>
    <scope>NUCLEOTIDE SEQUENCE</scope>
</reference>
<comment type="caution">
    <text evidence="1">The sequence shown here is derived from an EMBL/GenBank/DDBJ whole genome shotgun (WGS) entry which is preliminary data.</text>
</comment>